<sequence>MVEDYADYLYNFAFKRLSDETMAQDLAQDTFLSALEKASRYRAESSERRWLTAILKNKIVDTYRKKANVFSGHIHIGSVEDEPEFLTLI</sequence>
<keyword evidence="7" id="KW-1185">Reference proteome</keyword>
<keyword evidence="3" id="KW-0238">DNA-binding</keyword>
<dbReference type="InterPro" id="IPR039425">
    <property type="entry name" value="RNA_pol_sigma-70-like"/>
</dbReference>
<evidence type="ECO:0000256" key="4">
    <source>
        <dbReference type="ARBA" id="ARBA00023163"/>
    </source>
</evidence>
<dbReference type="NCBIfam" id="TIGR02937">
    <property type="entry name" value="sigma70-ECF"/>
    <property type="match status" value="1"/>
</dbReference>
<reference evidence="6 7" key="1">
    <citation type="submission" date="2023-11" db="EMBL/GenBank/DDBJ databases">
        <title>Analysis of the Genomes of Mucilaginibacter gossypii cycad 4 and M. sabulilitoris SNA2: microbes with the potential for plant growth promotion.</title>
        <authorList>
            <person name="Hirsch A.M."/>
            <person name="Humm E."/>
            <person name="Rubbi M."/>
            <person name="Del Vecchio G."/>
            <person name="Ha S.M."/>
            <person name="Pellegrini M."/>
            <person name="Gunsalus R.P."/>
        </authorList>
    </citation>
    <scope>NUCLEOTIDE SEQUENCE [LARGE SCALE GENOMIC DNA]</scope>
    <source>
        <strain evidence="6 7">SNA2</strain>
    </source>
</reference>
<keyword evidence="2" id="KW-0731">Sigma factor</keyword>
<evidence type="ECO:0000256" key="3">
    <source>
        <dbReference type="ARBA" id="ARBA00023125"/>
    </source>
</evidence>
<evidence type="ECO:0000259" key="5">
    <source>
        <dbReference type="Pfam" id="PF04542"/>
    </source>
</evidence>
<dbReference type="InterPro" id="IPR013325">
    <property type="entry name" value="RNA_pol_sigma_r2"/>
</dbReference>
<keyword evidence="4" id="KW-0804">Transcription</keyword>
<name>A0ABZ0TNI4_9SPHI</name>
<dbReference type="PANTHER" id="PTHR43133">
    <property type="entry name" value="RNA POLYMERASE ECF-TYPE SIGMA FACTO"/>
    <property type="match status" value="1"/>
</dbReference>
<dbReference type="Gene3D" id="1.10.1740.10">
    <property type="match status" value="1"/>
</dbReference>
<feature type="domain" description="RNA polymerase sigma-70 region 2" evidence="5">
    <location>
        <begin position="1"/>
        <end position="67"/>
    </location>
</feature>
<accession>A0ABZ0TNI4</accession>
<dbReference type="InterPro" id="IPR007627">
    <property type="entry name" value="RNA_pol_sigma70_r2"/>
</dbReference>
<evidence type="ECO:0000313" key="6">
    <source>
        <dbReference type="EMBL" id="WPU94712.1"/>
    </source>
</evidence>
<dbReference type="Proteomes" id="UP001324380">
    <property type="component" value="Chromosome"/>
</dbReference>
<proteinExistence type="predicted"/>
<evidence type="ECO:0000256" key="2">
    <source>
        <dbReference type="ARBA" id="ARBA00023082"/>
    </source>
</evidence>
<keyword evidence="1" id="KW-0805">Transcription regulation</keyword>
<dbReference type="Pfam" id="PF04542">
    <property type="entry name" value="Sigma70_r2"/>
    <property type="match status" value="1"/>
</dbReference>
<evidence type="ECO:0000313" key="7">
    <source>
        <dbReference type="Proteomes" id="UP001324380"/>
    </source>
</evidence>
<protein>
    <submittedName>
        <fullName evidence="6">Sigma-70 family RNA polymerase sigma factor</fullName>
    </submittedName>
</protein>
<evidence type="ECO:0000256" key="1">
    <source>
        <dbReference type="ARBA" id="ARBA00023015"/>
    </source>
</evidence>
<dbReference type="InterPro" id="IPR014284">
    <property type="entry name" value="RNA_pol_sigma-70_dom"/>
</dbReference>
<gene>
    <name evidence="6" type="ORF">SNE25_04155</name>
</gene>
<dbReference type="PANTHER" id="PTHR43133:SF8">
    <property type="entry name" value="RNA POLYMERASE SIGMA FACTOR HI_1459-RELATED"/>
    <property type="match status" value="1"/>
</dbReference>
<dbReference type="RefSeq" id="WP_321563828.1">
    <property type="nucleotide sequence ID" value="NZ_CP139558.1"/>
</dbReference>
<dbReference type="EMBL" id="CP139558">
    <property type="protein sequence ID" value="WPU94712.1"/>
    <property type="molecule type" value="Genomic_DNA"/>
</dbReference>
<dbReference type="SUPFAM" id="SSF88946">
    <property type="entry name" value="Sigma2 domain of RNA polymerase sigma factors"/>
    <property type="match status" value="1"/>
</dbReference>
<organism evidence="6 7">
    <name type="scientific">Mucilaginibacter sabulilitoris</name>
    <dbReference type="NCBI Taxonomy" id="1173583"/>
    <lineage>
        <taxon>Bacteria</taxon>
        <taxon>Pseudomonadati</taxon>
        <taxon>Bacteroidota</taxon>
        <taxon>Sphingobacteriia</taxon>
        <taxon>Sphingobacteriales</taxon>
        <taxon>Sphingobacteriaceae</taxon>
        <taxon>Mucilaginibacter</taxon>
    </lineage>
</organism>